<sequence length="140" mass="15592">MLWFAIACQMGLCTDRRPPPTTEPYVLTDDGGGQLISAEADRADLLRWGGRVEIRGFCRSACVIFTTLPNACLGPGASVGFHGSNVNQGPIGNQQMARYLRGEAQRRYLAKWQYIPPTKIHKMKAVDYVKLDPQVRICDH</sequence>
<evidence type="ECO:0000313" key="1">
    <source>
        <dbReference type="EMBL" id="SHF36169.1"/>
    </source>
</evidence>
<proteinExistence type="predicted"/>
<gene>
    <name evidence="1" type="ORF">SAMN05444339_105186</name>
</gene>
<dbReference type="EMBL" id="FQUE01000005">
    <property type="protein sequence ID" value="SHF36169.1"/>
    <property type="molecule type" value="Genomic_DNA"/>
</dbReference>
<keyword evidence="2" id="KW-1185">Reference proteome</keyword>
<dbReference type="RefSeq" id="WP_072857523.1">
    <property type="nucleotide sequence ID" value="NZ_FQUE01000005.1"/>
</dbReference>
<organism evidence="1 2">
    <name type="scientific">Loktanella atrilutea</name>
    <dbReference type="NCBI Taxonomy" id="366533"/>
    <lineage>
        <taxon>Bacteria</taxon>
        <taxon>Pseudomonadati</taxon>
        <taxon>Pseudomonadota</taxon>
        <taxon>Alphaproteobacteria</taxon>
        <taxon>Rhodobacterales</taxon>
        <taxon>Roseobacteraceae</taxon>
        <taxon>Loktanella</taxon>
    </lineage>
</organism>
<dbReference type="Proteomes" id="UP000183987">
    <property type="component" value="Unassembled WGS sequence"/>
</dbReference>
<accession>A0A1M5B137</accession>
<reference evidence="2" key="1">
    <citation type="submission" date="2016-11" db="EMBL/GenBank/DDBJ databases">
        <authorList>
            <person name="Varghese N."/>
            <person name="Submissions S."/>
        </authorList>
    </citation>
    <scope>NUCLEOTIDE SEQUENCE [LARGE SCALE GENOMIC DNA]</scope>
    <source>
        <strain evidence="2">DSM 29326</strain>
    </source>
</reference>
<evidence type="ECO:0000313" key="2">
    <source>
        <dbReference type="Proteomes" id="UP000183987"/>
    </source>
</evidence>
<dbReference type="AlphaFoldDB" id="A0A1M5B137"/>
<protein>
    <submittedName>
        <fullName evidence="1">Uncharacterized protein</fullName>
    </submittedName>
</protein>
<name>A0A1M5B137_LOKAT</name>
<dbReference type="OrthoDB" id="7774376at2"/>